<organism evidence="3 4">
    <name type="scientific">Aquamicrobium aerolatum DSM 21857</name>
    <dbReference type="NCBI Taxonomy" id="1121003"/>
    <lineage>
        <taxon>Bacteria</taxon>
        <taxon>Pseudomonadati</taxon>
        <taxon>Pseudomonadota</taxon>
        <taxon>Alphaproteobacteria</taxon>
        <taxon>Hyphomicrobiales</taxon>
        <taxon>Phyllobacteriaceae</taxon>
        <taxon>Aerobium</taxon>
    </lineage>
</organism>
<protein>
    <submittedName>
        <fullName evidence="3">ParB-like nuclease domain-containing protein</fullName>
    </submittedName>
</protein>
<evidence type="ECO:0000313" key="3">
    <source>
        <dbReference type="EMBL" id="SFJ53840.1"/>
    </source>
</evidence>
<evidence type="ECO:0000313" key="4">
    <source>
        <dbReference type="Proteomes" id="UP000242763"/>
    </source>
</evidence>
<accession>A0A1I3S624</accession>
<dbReference type="STRING" id="1121003.SAMN03080618_03257"/>
<dbReference type="Pfam" id="PF02195">
    <property type="entry name" value="ParB_N"/>
    <property type="match status" value="1"/>
</dbReference>
<dbReference type="AlphaFoldDB" id="A0A1I3S624"/>
<gene>
    <name evidence="3" type="ORF">SAMN03080618_03257</name>
</gene>
<evidence type="ECO:0000259" key="2">
    <source>
        <dbReference type="Pfam" id="PF02195"/>
    </source>
</evidence>
<keyword evidence="4" id="KW-1185">Reference proteome</keyword>
<dbReference type="Gene3D" id="3.90.1530.30">
    <property type="match status" value="1"/>
</dbReference>
<proteinExistence type="predicted"/>
<evidence type="ECO:0000256" key="1">
    <source>
        <dbReference type="SAM" id="MobiDB-lite"/>
    </source>
</evidence>
<name>A0A1I3S624_9HYPH</name>
<dbReference type="InterPro" id="IPR003115">
    <property type="entry name" value="ParB_N"/>
</dbReference>
<dbReference type="Proteomes" id="UP000242763">
    <property type="component" value="Unassembled WGS sequence"/>
</dbReference>
<feature type="region of interest" description="Disordered" evidence="1">
    <location>
        <begin position="84"/>
        <end position="133"/>
    </location>
</feature>
<dbReference type="InterPro" id="IPR036086">
    <property type="entry name" value="ParB/Sulfiredoxin_sf"/>
</dbReference>
<dbReference type="EMBL" id="FORF01000027">
    <property type="protein sequence ID" value="SFJ53840.1"/>
    <property type="molecule type" value="Genomic_DNA"/>
</dbReference>
<sequence length="170" mass="18867">MGILNPITVYPRKVIVDHIAVDGYGIVAGLHRFTACKELGIDEIPANVVSLSELERQIAECDENLCGPKLTPAEKSLFTRRRKEAYEALHPETRHGGDRKSDQVDKLSTRSYADDQASKTGVDARTVRRDAERGEKIAEDLLEMITDTHLDSGACQDRINAGSRLPRPRS</sequence>
<dbReference type="SUPFAM" id="SSF110849">
    <property type="entry name" value="ParB/Sulfiredoxin"/>
    <property type="match status" value="1"/>
</dbReference>
<feature type="domain" description="ParB-like N-terminal" evidence="2">
    <location>
        <begin position="3"/>
        <end position="65"/>
    </location>
</feature>
<feature type="compositionally biased region" description="Basic and acidic residues" evidence="1">
    <location>
        <begin position="84"/>
        <end position="117"/>
    </location>
</feature>
<reference evidence="4" key="1">
    <citation type="submission" date="2016-10" db="EMBL/GenBank/DDBJ databases">
        <authorList>
            <person name="Varghese N."/>
            <person name="Submissions S."/>
        </authorList>
    </citation>
    <scope>NUCLEOTIDE SEQUENCE [LARGE SCALE GENOMIC DNA]</scope>
    <source>
        <strain evidence="4">DSM 21857</strain>
    </source>
</reference>